<dbReference type="AlphaFoldDB" id="A0A7R9SW76"/>
<dbReference type="PANTHER" id="PTHR36492:SF2">
    <property type="entry name" value="[ACYL-CARRIER-PROTEIN] PHOSPHODIESTERASE PPTH"/>
    <property type="match status" value="1"/>
</dbReference>
<dbReference type="EMBL" id="HBDW01000278">
    <property type="protein sequence ID" value="CAD8216762.1"/>
    <property type="molecule type" value="Transcribed_RNA"/>
</dbReference>
<dbReference type="InterPro" id="IPR004843">
    <property type="entry name" value="Calcineurin-like_PHP"/>
</dbReference>
<evidence type="ECO:0000313" key="2">
    <source>
        <dbReference type="EMBL" id="CAD8216762.1"/>
    </source>
</evidence>
<reference evidence="2" key="1">
    <citation type="submission" date="2021-01" db="EMBL/GenBank/DDBJ databases">
        <authorList>
            <person name="Corre E."/>
            <person name="Pelletier E."/>
            <person name="Niang G."/>
            <person name="Scheremetjew M."/>
            <person name="Finn R."/>
            <person name="Kale V."/>
            <person name="Holt S."/>
            <person name="Cochrane G."/>
            <person name="Meng A."/>
            <person name="Brown T."/>
            <person name="Cohen L."/>
        </authorList>
    </citation>
    <scope>NUCLEOTIDE SEQUENCE</scope>
    <source>
        <strain evidence="2">RCC251</strain>
    </source>
</reference>
<dbReference type="PANTHER" id="PTHR36492">
    <property type="match status" value="1"/>
</dbReference>
<organism evidence="2">
    <name type="scientific">Pycnococcus provasolii</name>
    <dbReference type="NCBI Taxonomy" id="41880"/>
    <lineage>
        <taxon>Eukaryota</taxon>
        <taxon>Viridiplantae</taxon>
        <taxon>Chlorophyta</taxon>
        <taxon>Pseudoscourfieldiophyceae</taxon>
        <taxon>Pseudoscourfieldiales</taxon>
        <taxon>Pycnococcaceae</taxon>
        <taxon>Pycnococcus</taxon>
    </lineage>
</organism>
<dbReference type="Pfam" id="PF00149">
    <property type="entry name" value="Metallophos"/>
    <property type="match status" value="1"/>
</dbReference>
<dbReference type="GO" id="GO:0016787">
    <property type="term" value="F:hydrolase activity"/>
    <property type="evidence" value="ECO:0007669"/>
    <property type="project" value="InterPro"/>
</dbReference>
<protein>
    <recommendedName>
        <fullName evidence="1">Calcineurin-like phosphoesterase domain-containing protein</fullName>
    </recommendedName>
</protein>
<feature type="domain" description="Calcineurin-like phosphoesterase" evidence="1">
    <location>
        <begin position="2"/>
        <end position="202"/>
    </location>
</feature>
<dbReference type="InterPro" id="IPR029052">
    <property type="entry name" value="Metallo-depent_PP-like"/>
</dbReference>
<evidence type="ECO:0000259" key="1">
    <source>
        <dbReference type="Pfam" id="PF00149"/>
    </source>
</evidence>
<accession>A0A7R9SW76</accession>
<sequence length="244" mass="27596">MIVAGDVGDTANAVKICMRKLSPKFRRVFYCAGNHDLWIRPDTSDEYPDSICKLFSLENLCETTGQERGSVTMRPMEVARGVFVVPLNSWYHYTFDTYHPKPGGLLYDKFCKWPVNVDDVAEYMLALNGWRLNAVEKRIEEVRKEGLEPVVISCSHFLPRVELPYPHGCDTTEMAKAVGCLELEDQVARLGSQVHVYGHTHINGDGPCGVNSERRYVQYALEGGGSKLYCIYDNGILHGKEVWE</sequence>
<dbReference type="SUPFAM" id="SSF56300">
    <property type="entry name" value="Metallo-dependent phosphatases"/>
    <property type="match status" value="1"/>
</dbReference>
<proteinExistence type="predicted"/>
<name>A0A7R9SW76_9CHLO</name>
<gene>
    <name evidence="2" type="ORF">PPRO1472_LOCUS202</name>
</gene>
<dbReference type="InterPro" id="IPR052963">
    <property type="entry name" value="Pantetheine_PDE"/>
</dbReference>